<feature type="compositionally biased region" description="Polar residues" evidence="1">
    <location>
        <begin position="16"/>
        <end position="25"/>
    </location>
</feature>
<dbReference type="Proteomes" id="UP000026915">
    <property type="component" value="Chromosome 2"/>
</dbReference>
<proteinExistence type="predicted"/>
<dbReference type="Gramene" id="EOX99988">
    <property type="protein sequence ID" value="EOX99988"/>
    <property type="gene ID" value="TCM_009170"/>
</dbReference>
<dbReference type="EMBL" id="CM001880">
    <property type="protein sequence ID" value="EOX99988.1"/>
    <property type="molecule type" value="Genomic_DNA"/>
</dbReference>
<organism evidence="2 3">
    <name type="scientific">Theobroma cacao</name>
    <name type="common">Cacao</name>
    <name type="synonym">Cocoa</name>
    <dbReference type="NCBI Taxonomy" id="3641"/>
    <lineage>
        <taxon>Eukaryota</taxon>
        <taxon>Viridiplantae</taxon>
        <taxon>Streptophyta</taxon>
        <taxon>Embryophyta</taxon>
        <taxon>Tracheophyta</taxon>
        <taxon>Spermatophyta</taxon>
        <taxon>Magnoliopsida</taxon>
        <taxon>eudicotyledons</taxon>
        <taxon>Gunneridae</taxon>
        <taxon>Pentapetalae</taxon>
        <taxon>rosids</taxon>
        <taxon>malvids</taxon>
        <taxon>Malvales</taxon>
        <taxon>Malvaceae</taxon>
        <taxon>Byttnerioideae</taxon>
        <taxon>Theobroma</taxon>
    </lineage>
</organism>
<name>A0A061ECG7_THECC</name>
<sequence>MQPKALVDSGIMQRMQLHQSQAAGASSSTPPRPSSRIRQATLPQRMNRLERRIGNMEQMLHAIAKHMGMDMANFPPPTEDTTDDKDGEKDSESF</sequence>
<evidence type="ECO:0000313" key="3">
    <source>
        <dbReference type="Proteomes" id="UP000026915"/>
    </source>
</evidence>
<feature type="region of interest" description="Disordered" evidence="1">
    <location>
        <begin position="69"/>
        <end position="94"/>
    </location>
</feature>
<feature type="compositionally biased region" description="Basic and acidic residues" evidence="1">
    <location>
        <begin position="84"/>
        <end position="94"/>
    </location>
</feature>
<protein>
    <submittedName>
        <fullName evidence="2">Uncharacterized protein</fullName>
    </submittedName>
</protein>
<feature type="region of interest" description="Disordered" evidence="1">
    <location>
        <begin position="1"/>
        <end position="45"/>
    </location>
</feature>
<evidence type="ECO:0000256" key="1">
    <source>
        <dbReference type="SAM" id="MobiDB-lite"/>
    </source>
</evidence>
<feature type="compositionally biased region" description="Low complexity" evidence="1">
    <location>
        <begin position="26"/>
        <end position="38"/>
    </location>
</feature>
<reference evidence="2 3" key="1">
    <citation type="journal article" date="2013" name="Genome Biol.">
        <title>The genome sequence of the most widely cultivated cacao type and its use to identify candidate genes regulating pod color.</title>
        <authorList>
            <person name="Motamayor J.C."/>
            <person name="Mockaitis K."/>
            <person name="Schmutz J."/>
            <person name="Haiminen N."/>
            <person name="Iii D.L."/>
            <person name="Cornejo O."/>
            <person name="Findley S.D."/>
            <person name="Zheng P."/>
            <person name="Utro F."/>
            <person name="Royaert S."/>
            <person name="Saski C."/>
            <person name="Jenkins J."/>
            <person name="Podicheti R."/>
            <person name="Zhao M."/>
            <person name="Scheffler B.E."/>
            <person name="Stack J.C."/>
            <person name="Feltus F.A."/>
            <person name="Mustiga G.M."/>
            <person name="Amores F."/>
            <person name="Phillips W."/>
            <person name="Marelli J.P."/>
            <person name="May G.D."/>
            <person name="Shapiro H."/>
            <person name="Ma J."/>
            <person name="Bustamante C.D."/>
            <person name="Schnell R.J."/>
            <person name="Main D."/>
            <person name="Gilbert D."/>
            <person name="Parida L."/>
            <person name="Kuhn D.N."/>
        </authorList>
    </citation>
    <scope>NUCLEOTIDE SEQUENCE [LARGE SCALE GENOMIC DNA]</scope>
    <source>
        <strain evidence="3">cv. Matina 1-6</strain>
    </source>
</reference>
<dbReference type="HOGENOM" id="CLU_2390410_0_0_1"/>
<dbReference type="InParanoid" id="A0A061ECG7"/>
<dbReference type="AlphaFoldDB" id="A0A061ECG7"/>
<evidence type="ECO:0000313" key="2">
    <source>
        <dbReference type="EMBL" id="EOX99988.1"/>
    </source>
</evidence>
<accession>A0A061ECG7</accession>
<gene>
    <name evidence="2" type="ORF">TCM_009170</name>
</gene>
<keyword evidence="3" id="KW-1185">Reference proteome</keyword>